<evidence type="ECO:0000313" key="4">
    <source>
        <dbReference type="Proteomes" id="UP001596492"/>
    </source>
</evidence>
<keyword evidence="3" id="KW-0378">Hydrolase</keyword>
<dbReference type="Proteomes" id="UP001596492">
    <property type="component" value="Unassembled WGS sequence"/>
</dbReference>
<sequence length="369" mass="38948">MTDLKSLSIIASVAAFSFALACAPVSDADVAQPPTESAAQDTPAQHVDGATQTVENDADAPSALEQSYVPAPVVEEVFLPPDGEEDAISVPAVEDVQAQCSPSAKQGGLIVCKLPVGAVVKLDGKEVAIVDESQIATIGLKQDASTPAKISWSQNGISHAGFEIPVSPRKDDYRELTGLDCDKVDARSEEQKAHASRSWVKKVAAFANLNAPTTHEIAFLKPADGPYSSPFGPTRKYTGVSKVTGEACNSTSVHRGLDMAVPVGTDLIAPMGGTVVLADPDLYYEGGTIFLDHGYGLVSVFLHLSQVDVQAGQVVKTGERMGATGNTGRTTGPHLHWAVKWRNTAREDRDGDFYIDPAIVLELGDLDLN</sequence>
<evidence type="ECO:0000313" key="3">
    <source>
        <dbReference type="EMBL" id="MFC7291098.1"/>
    </source>
</evidence>
<dbReference type="InterPro" id="IPR011055">
    <property type="entry name" value="Dup_hybrid_motif"/>
</dbReference>
<dbReference type="PANTHER" id="PTHR21666">
    <property type="entry name" value="PEPTIDASE-RELATED"/>
    <property type="match status" value="1"/>
</dbReference>
<dbReference type="Gene3D" id="2.70.70.10">
    <property type="entry name" value="Glucose Permease (Domain IIA)"/>
    <property type="match status" value="1"/>
</dbReference>
<organism evidence="3 4">
    <name type="scientific">Hirschia litorea</name>
    <dbReference type="NCBI Taxonomy" id="1199156"/>
    <lineage>
        <taxon>Bacteria</taxon>
        <taxon>Pseudomonadati</taxon>
        <taxon>Pseudomonadota</taxon>
        <taxon>Alphaproteobacteria</taxon>
        <taxon>Hyphomonadales</taxon>
        <taxon>Hyphomonadaceae</taxon>
        <taxon>Hirschia</taxon>
    </lineage>
</organism>
<dbReference type="InterPro" id="IPR016047">
    <property type="entry name" value="M23ase_b-sheet_dom"/>
</dbReference>
<feature type="signal peptide" evidence="1">
    <location>
        <begin position="1"/>
        <end position="21"/>
    </location>
</feature>
<dbReference type="PROSITE" id="PS51257">
    <property type="entry name" value="PROKAR_LIPOPROTEIN"/>
    <property type="match status" value="1"/>
</dbReference>
<name>A0ABW2IIY9_9PROT</name>
<dbReference type="PANTHER" id="PTHR21666:SF285">
    <property type="entry name" value="M23 FAMILY METALLOPEPTIDASE"/>
    <property type="match status" value="1"/>
</dbReference>
<evidence type="ECO:0000259" key="2">
    <source>
        <dbReference type="Pfam" id="PF01551"/>
    </source>
</evidence>
<accession>A0ABW2IIY9</accession>
<keyword evidence="1" id="KW-0732">Signal</keyword>
<dbReference type="EMBL" id="JBHTBR010000002">
    <property type="protein sequence ID" value="MFC7291098.1"/>
    <property type="molecule type" value="Genomic_DNA"/>
</dbReference>
<proteinExistence type="predicted"/>
<evidence type="ECO:0000256" key="1">
    <source>
        <dbReference type="SAM" id="SignalP"/>
    </source>
</evidence>
<dbReference type="RefSeq" id="WP_382166293.1">
    <property type="nucleotide sequence ID" value="NZ_JBHTBR010000002.1"/>
</dbReference>
<dbReference type="InterPro" id="IPR050570">
    <property type="entry name" value="Cell_wall_metabolism_enzyme"/>
</dbReference>
<dbReference type="GO" id="GO:0016787">
    <property type="term" value="F:hydrolase activity"/>
    <property type="evidence" value="ECO:0007669"/>
    <property type="project" value="UniProtKB-KW"/>
</dbReference>
<feature type="domain" description="M23ase beta-sheet core" evidence="2">
    <location>
        <begin position="253"/>
        <end position="344"/>
    </location>
</feature>
<gene>
    <name evidence="3" type="ORF">ACFQS8_05685</name>
</gene>
<dbReference type="EC" id="3.4.24.-" evidence="3"/>
<comment type="caution">
    <text evidence="3">The sequence shown here is derived from an EMBL/GenBank/DDBJ whole genome shotgun (WGS) entry which is preliminary data.</text>
</comment>
<dbReference type="Pfam" id="PF01551">
    <property type="entry name" value="Peptidase_M23"/>
    <property type="match status" value="1"/>
</dbReference>
<dbReference type="CDD" id="cd12797">
    <property type="entry name" value="M23_peptidase"/>
    <property type="match status" value="1"/>
</dbReference>
<reference evidence="4" key="1">
    <citation type="journal article" date="2019" name="Int. J. Syst. Evol. Microbiol.">
        <title>The Global Catalogue of Microorganisms (GCM) 10K type strain sequencing project: providing services to taxonomists for standard genome sequencing and annotation.</title>
        <authorList>
            <consortium name="The Broad Institute Genomics Platform"/>
            <consortium name="The Broad Institute Genome Sequencing Center for Infectious Disease"/>
            <person name="Wu L."/>
            <person name="Ma J."/>
        </authorList>
    </citation>
    <scope>NUCLEOTIDE SEQUENCE [LARGE SCALE GENOMIC DNA]</scope>
    <source>
        <strain evidence="4">CCUG 51308</strain>
    </source>
</reference>
<protein>
    <submittedName>
        <fullName evidence="3">M23 family metallopeptidase</fullName>
        <ecNumber evidence="3">3.4.24.-</ecNumber>
    </submittedName>
</protein>
<dbReference type="SUPFAM" id="SSF51261">
    <property type="entry name" value="Duplicated hybrid motif"/>
    <property type="match status" value="1"/>
</dbReference>
<keyword evidence="4" id="KW-1185">Reference proteome</keyword>
<feature type="chain" id="PRO_5046243060" evidence="1">
    <location>
        <begin position="22"/>
        <end position="369"/>
    </location>
</feature>